<evidence type="ECO:0000256" key="1">
    <source>
        <dbReference type="SAM" id="MobiDB-lite"/>
    </source>
</evidence>
<dbReference type="Proteomes" id="UP000515160">
    <property type="component" value="Chromosome X"/>
</dbReference>
<protein>
    <submittedName>
        <fullName evidence="4">Uncharacterized protein LOC117577730</fullName>
    </submittedName>
</protein>
<feature type="transmembrane region" description="Helical" evidence="2">
    <location>
        <begin position="406"/>
        <end position="428"/>
    </location>
</feature>
<feature type="transmembrane region" description="Helical" evidence="2">
    <location>
        <begin position="270"/>
        <end position="288"/>
    </location>
</feature>
<gene>
    <name evidence="4" type="primary">LOC117577730</name>
</gene>
<dbReference type="PANTHER" id="PTHR11161:SF4">
    <property type="entry name" value="DROP DEAD"/>
    <property type="match status" value="1"/>
</dbReference>
<keyword evidence="2" id="KW-1133">Transmembrane helix</keyword>
<dbReference type="PANTHER" id="PTHR11161">
    <property type="entry name" value="O-ACYLTRANSFERASE"/>
    <property type="match status" value="1"/>
</dbReference>
<evidence type="ECO:0000313" key="4">
    <source>
        <dbReference type="RefSeq" id="XP_034118524.1"/>
    </source>
</evidence>
<keyword evidence="2" id="KW-0472">Membrane</keyword>
<evidence type="ECO:0000313" key="3">
    <source>
        <dbReference type="Proteomes" id="UP000515160"/>
    </source>
</evidence>
<accession>A0A6P8XYQ5</accession>
<feature type="transmembrane region" description="Helical" evidence="2">
    <location>
        <begin position="12"/>
        <end position="33"/>
    </location>
</feature>
<keyword evidence="3" id="KW-1185">Reference proteome</keyword>
<sequence>MTLSKLLAKDNNFAMGIFFIGALTSACVLSTVWQHWDWLSSKLTRLTTTTTRAPQTDDDERTEEVEEEVTDEQQQAEQDAKEKSAPPVHLRILQAFSPQRTWRLLVSLEDQDIDFPLIHLLRILATFMVYVNLKFIMAGHLPLTNRDAFVGTVNRYWSLPYRLPLLPSDLLLLLLSGFLNANQLSHQMEATCRLSFVRNVATKACRYVPTILAVLGFQTWILPHLGTGPLWQLLVAENARLCEENMWRSALSMQNTADMEDMCSPFTVQLSLDLQLYFLGALIVWLYFTDPEAGFFLCGAFHAMSVAVRYSRTQREHLAPSLFHGLHVNKFYRTANLIYTSPITRATSYLLGIGAALLFRSESGVFRIPTRFKRAGWALAVLALAWCLWSPAAGLTSKYVYKSTDAAAYLAWSPLILGLAICWMILIAPLDKSIVQRFPHIARPVVLLSRLEIPLQLASYVVVLWTTASVKEPHQFLMSDLINLQEIACICYFNFSGPLLTQSKDKDGAADDASMEESTELKSDSPEPTDSIWPSESDPEDEKSSE</sequence>
<proteinExistence type="predicted"/>
<dbReference type="OrthoDB" id="8196286at2759"/>
<feature type="compositionally biased region" description="Acidic residues" evidence="1">
    <location>
        <begin position="56"/>
        <end position="71"/>
    </location>
</feature>
<dbReference type="InterPro" id="IPR052728">
    <property type="entry name" value="O2_lipid_transport_reg"/>
</dbReference>
<dbReference type="RefSeq" id="XP_034118524.1">
    <property type="nucleotide sequence ID" value="XM_034262633.2"/>
</dbReference>
<dbReference type="GeneID" id="117577730"/>
<evidence type="ECO:0000256" key="2">
    <source>
        <dbReference type="SAM" id="Phobius"/>
    </source>
</evidence>
<feature type="compositionally biased region" description="Acidic residues" evidence="1">
    <location>
        <begin position="537"/>
        <end position="546"/>
    </location>
</feature>
<name>A0A6P8XYQ5_DROAB</name>
<dbReference type="PROSITE" id="PS51257">
    <property type="entry name" value="PROKAR_LIPOPROTEIN"/>
    <property type="match status" value="1"/>
</dbReference>
<organism evidence="3 4">
    <name type="scientific">Drosophila albomicans</name>
    <name type="common">Fruit fly</name>
    <dbReference type="NCBI Taxonomy" id="7291"/>
    <lineage>
        <taxon>Eukaryota</taxon>
        <taxon>Metazoa</taxon>
        <taxon>Ecdysozoa</taxon>
        <taxon>Arthropoda</taxon>
        <taxon>Hexapoda</taxon>
        <taxon>Insecta</taxon>
        <taxon>Pterygota</taxon>
        <taxon>Neoptera</taxon>
        <taxon>Endopterygota</taxon>
        <taxon>Diptera</taxon>
        <taxon>Brachycera</taxon>
        <taxon>Muscomorpha</taxon>
        <taxon>Ephydroidea</taxon>
        <taxon>Drosophilidae</taxon>
        <taxon>Drosophila</taxon>
    </lineage>
</organism>
<reference evidence="4" key="1">
    <citation type="submission" date="2025-08" db="UniProtKB">
        <authorList>
            <consortium name="RefSeq"/>
        </authorList>
    </citation>
    <scope>IDENTIFICATION</scope>
    <source>
        <strain evidence="4">15112-1751.03</strain>
        <tissue evidence="4">Whole Adult</tissue>
    </source>
</reference>
<feature type="region of interest" description="Disordered" evidence="1">
    <location>
        <begin position="505"/>
        <end position="546"/>
    </location>
</feature>
<dbReference type="AlphaFoldDB" id="A0A6P8XYQ5"/>
<feature type="region of interest" description="Disordered" evidence="1">
    <location>
        <begin position="49"/>
        <end position="85"/>
    </location>
</feature>
<feature type="transmembrane region" description="Helical" evidence="2">
    <location>
        <begin position="120"/>
        <end position="141"/>
    </location>
</feature>
<feature type="transmembrane region" description="Helical" evidence="2">
    <location>
        <begin position="375"/>
        <end position="394"/>
    </location>
</feature>
<keyword evidence="2" id="KW-0812">Transmembrane</keyword>